<dbReference type="GO" id="GO:0046983">
    <property type="term" value="F:protein dimerization activity"/>
    <property type="evidence" value="ECO:0007669"/>
    <property type="project" value="InterPro"/>
</dbReference>
<organism evidence="7 8">
    <name type="scientific">Papaver somniferum</name>
    <name type="common">Opium poppy</name>
    <dbReference type="NCBI Taxonomy" id="3469"/>
    <lineage>
        <taxon>Eukaryota</taxon>
        <taxon>Viridiplantae</taxon>
        <taxon>Streptophyta</taxon>
        <taxon>Embryophyta</taxon>
        <taxon>Tracheophyta</taxon>
        <taxon>Spermatophyta</taxon>
        <taxon>Magnoliopsida</taxon>
        <taxon>Ranunculales</taxon>
        <taxon>Papaveraceae</taxon>
        <taxon>Papaveroideae</taxon>
        <taxon>Papaver</taxon>
    </lineage>
</organism>
<sequence length="371" mass="41492">MAGNMTEELTTESGNSFTALLGLPPNQAVELLHEPELSQNQLIFAMETNEDMQKGKLNQSYNTDCSSMFITSSDLVERASRFSIFTKNEEEISATNFAVSSNSCELKKEPIDTDSNPDSPLVFSDSSIKKRSSTKRKEREKIKAKVCGGKSKDKEISEKEEADCKKLPYVHVRARRGQATDSHSLAERARREKINARMKLLQELVPGCTKITGTALVLDEIINHVQSLQRQVEFLSMKLATVSPRMDFSLESLLSLQSGGSLTASSFPSTFTSDPSSWPDLIHIMNNNSSSTTTGTRGGGTEHQFQYDHDQQHQNQLLQQHQYLWHPDMLQQQPPVWERDGNQSFATSPDNSVYSSYNPTNSGTDTTNSYF</sequence>
<dbReference type="PROSITE" id="PS50888">
    <property type="entry name" value="BHLH"/>
    <property type="match status" value="1"/>
</dbReference>
<keyword evidence="4" id="KW-0539">Nucleus</keyword>
<dbReference type="SMART" id="SM00353">
    <property type="entry name" value="HLH"/>
    <property type="match status" value="1"/>
</dbReference>
<dbReference type="EMBL" id="CM010725">
    <property type="protein sequence ID" value="RZC83109.1"/>
    <property type="molecule type" value="Genomic_DNA"/>
</dbReference>
<feature type="compositionally biased region" description="Polar residues" evidence="5">
    <location>
        <begin position="342"/>
        <end position="371"/>
    </location>
</feature>
<feature type="region of interest" description="Disordered" evidence="5">
    <location>
        <begin position="107"/>
        <end position="144"/>
    </location>
</feature>
<dbReference type="PANTHER" id="PTHR12565:SF112">
    <property type="entry name" value="TRANSCRIPTION FACTOR BHLH48-RELATED"/>
    <property type="match status" value="1"/>
</dbReference>
<feature type="region of interest" description="Disordered" evidence="5">
    <location>
        <begin position="334"/>
        <end position="371"/>
    </location>
</feature>
<evidence type="ECO:0000256" key="2">
    <source>
        <dbReference type="ARBA" id="ARBA00023015"/>
    </source>
</evidence>
<keyword evidence="3" id="KW-0804">Transcription</keyword>
<dbReference type="AlphaFoldDB" id="A0A4Y7LFW2"/>
<name>A0A4Y7LFW2_PAPSO</name>
<dbReference type="InterPro" id="IPR011598">
    <property type="entry name" value="bHLH_dom"/>
</dbReference>
<comment type="subcellular location">
    <subcellularLocation>
        <location evidence="1">Nucleus</location>
    </subcellularLocation>
</comment>
<keyword evidence="8" id="KW-1185">Reference proteome</keyword>
<feature type="compositionally biased region" description="Low complexity" evidence="5">
    <location>
        <begin position="286"/>
        <end position="295"/>
    </location>
</feature>
<proteinExistence type="predicted"/>
<accession>A0A4Y7LFW2</accession>
<evidence type="ECO:0000256" key="3">
    <source>
        <dbReference type="ARBA" id="ARBA00023163"/>
    </source>
</evidence>
<dbReference type="PANTHER" id="PTHR12565">
    <property type="entry name" value="STEROL REGULATORY ELEMENT-BINDING PROTEIN"/>
    <property type="match status" value="1"/>
</dbReference>
<gene>
    <name evidence="7" type="ORF">C5167_045890</name>
</gene>
<dbReference type="Proteomes" id="UP000316621">
    <property type="component" value="Chromosome 11"/>
</dbReference>
<evidence type="ECO:0000259" key="6">
    <source>
        <dbReference type="PROSITE" id="PS50888"/>
    </source>
</evidence>
<dbReference type="InterPro" id="IPR036638">
    <property type="entry name" value="HLH_DNA-bd_sf"/>
</dbReference>
<dbReference type="FunFam" id="4.10.280.10:FF:000042">
    <property type="entry name" value="transcription factor bHLH48-like isoform X1"/>
    <property type="match status" value="1"/>
</dbReference>
<dbReference type="GO" id="GO:0003700">
    <property type="term" value="F:DNA-binding transcription factor activity"/>
    <property type="evidence" value="ECO:0007669"/>
    <property type="project" value="TreeGrafter"/>
</dbReference>
<feature type="domain" description="BHLH" evidence="6">
    <location>
        <begin position="178"/>
        <end position="228"/>
    </location>
</feature>
<dbReference type="Pfam" id="PF00010">
    <property type="entry name" value="HLH"/>
    <property type="match status" value="1"/>
</dbReference>
<dbReference type="Gramene" id="RZC83109">
    <property type="protein sequence ID" value="RZC83109"/>
    <property type="gene ID" value="C5167_045890"/>
</dbReference>
<dbReference type="CDD" id="cd18919">
    <property type="entry name" value="bHLH_AtBPE_like"/>
    <property type="match status" value="1"/>
</dbReference>
<evidence type="ECO:0000313" key="8">
    <source>
        <dbReference type="Proteomes" id="UP000316621"/>
    </source>
</evidence>
<keyword evidence="2" id="KW-0805">Transcription regulation</keyword>
<dbReference type="InterPro" id="IPR024097">
    <property type="entry name" value="bHLH_ZIP_TF"/>
</dbReference>
<protein>
    <recommendedName>
        <fullName evidence="6">BHLH domain-containing protein</fullName>
    </recommendedName>
</protein>
<evidence type="ECO:0000256" key="1">
    <source>
        <dbReference type="ARBA" id="ARBA00004123"/>
    </source>
</evidence>
<dbReference type="SUPFAM" id="SSF47459">
    <property type="entry name" value="HLH, helix-loop-helix DNA-binding domain"/>
    <property type="match status" value="1"/>
</dbReference>
<evidence type="ECO:0000313" key="7">
    <source>
        <dbReference type="EMBL" id="RZC83109.1"/>
    </source>
</evidence>
<feature type="region of interest" description="Disordered" evidence="5">
    <location>
        <begin position="285"/>
        <end position="304"/>
    </location>
</feature>
<dbReference type="GO" id="GO:0005634">
    <property type="term" value="C:nucleus"/>
    <property type="evidence" value="ECO:0007669"/>
    <property type="project" value="UniProtKB-SubCell"/>
</dbReference>
<evidence type="ECO:0000256" key="5">
    <source>
        <dbReference type="SAM" id="MobiDB-lite"/>
    </source>
</evidence>
<dbReference type="OMA" id="PPQQWPY"/>
<reference evidence="7 8" key="1">
    <citation type="journal article" date="2018" name="Science">
        <title>The opium poppy genome and morphinan production.</title>
        <authorList>
            <person name="Guo L."/>
            <person name="Winzer T."/>
            <person name="Yang X."/>
            <person name="Li Y."/>
            <person name="Ning Z."/>
            <person name="He Z."/>
            <person name="Teodor R."/>
            <person name="Lu Y."/>
            <person name="Bowser T.A."/>
            <person name="Graham I.A."/>
            <person name="Ye K."/>
        </authorList>
    </citation>
    <scope>NUCLEOTIDE SEQUENCE [LARGE SCALE GENOMIC DNA]</scope>
    <source>
        <strain evidence="8">cv. HN1</strain>
        <tissue evidence="7">Leaves</tissue>
    </source>
</reference>
<evidence type="ECO:0000256" key="4">
    <source>
        <dbReference type="ARBA" id="ARBA00023242"/>
    </source>
</evidence>
<dbReference type="Gene3D" id="4.10.280.10">
    <property type="entry name" value="Helix-loop-helix DNA-binding domain"/>
    <property type="match status" value="1"/>
</dbReference>